<dbReference type="NCBIfam" id="TIGR00377">
    <property type="entry name" value="ant_ant_sig"/>
    <property type="match status" value="1"/>
</dbReference>
<dbReference type="RefSeq" id="WP_345732579.1">
    <property type="nucleotide sequence ID" value="NZ_BAAAYN010000050.1"/>
</dbReference>
<dbReference type="Pfam" id="PF01740">
    <property type="entry name" value="STAS"/>
    <property type="match status" value="1"/>
</dbReference>
<evidence type="ECO:0000256" key="1">
    <source>
        <dbReference type="ARBA" id="ARBA00009013"/>
    </source>
</evidence>
<dbReference type="EMBL" id="BAAAYN010000050">
    <property type="protein sequence ID" value="GAA3395795.1"/>
    <property type="molecule type" value="Genomic_DNA"/>
</dbReference>
<evidence type="ECO:0000313" key="5">
    <source>
        <dbReference type="Proteomes" id="UP001501676"/>
    </source>
</evidence>
<protein>
    <recommendedName>
        <fullName evidence="2">Anti-sigma factor antagonist</fullName>
    </recommendedName>
</protein>
<feature type="domain" description="STAS" evidence="3">
    <location>
        <begin position="13"/>
        <end position="105"/>
    </location>
</feature>
<comment type="similarity">
    <text evidence="1 2">Belongs to the anti-sigma-factor antagonist family.</text>
</comment>
<accession>A0ABP6T887</accession>
<gene>
    <name evidence="4" type="ORF">GCM10020369_70160</name>
</gene>
<evidence type="ECO:0000256" key="2">
    <source>
        <dbReference type="RuleBase" id="RU003749"/>
    </source>
</evidence>
<reference evidence="5" key="1">
    <citation type="journal article" date="2019" name="Int. J. Syst. Evol. Microbiol.">
        <title>The Global Catalogue of Microorganisms (GCM) 10K type strain sequencing project: providing services to taxonomists for standard genome sequencing and annotation.</title>
        <authorList>
            <consortium name="The Broad Institute Genomics Platform"/>
            <consortium name="The Broad Institute Genome Sequencing Center for Infectious Disease"/>
            <person name="Wu L."/>
            <person name="Ma J."/>
        </authorList>
    </citation>
    <scope>NUCLEOTIDE SEQUENCE [LARGE SCALE GENOMIC DNA]</scope>
    <source>
        <strain evidence="5">JCM 9458</strain>
    </source>
</reference>
<dbReference type="InterPro" id="IPR003658">
    <property type="entry name" value="Anti-sigma_ant"/>
</dbReference>
<name>A0ABP6T887_9ACTN</name>
<sequence>MSIDELLPPDRPLSLTIRGHESVPVIEIRGELEERNAPRLPELVERVLQESAPRRVVLDLSGVTFMTAAGVRALLFARRAVESTATPLVLCAPSPIARTVLRATGDVRYFHIQRDAPAEG</sequence>
<dbReference type="PANTHER" id="PTHR33495">
    <property type="entry name" value="ANTI-SIGMA FACTOR ANTAGONIST TM_1081-RELATED-RELATED"/>
    <property type="match status" value="1"/>
</dbReference>
<organism evidence="4 5">
    <name type="scientific">Cryptosporangium minutisporangium</name>
    <dbReference type="NCBI Taxonomy" id="113569"/>
    <lineage>
        <taxon>Bacteria</taxon>
        <taxon>Bacillati</taxon>
        <taxon>Actinomycetota</taxon>
        <taxon>Actinomycetes</taxon>
        <taxon>Cryptosporangiales</taxon>
        <taxon>Cryptosporangiaceae</taxon>
        <taxon>Cryptosporangium</taxon>
    </lineage>
</organism>
<dbReference type="InterPro" id="IPR002645">
    <property type="entry name" value="STAS_dom"/>
</dbReference>
<keyword evidence="5" id="KW-1185">Reference proteome</keyword>
<evidence type="ECO:0000313" key="4">
    <source>
        <dbReference type="EMBL" id="GAA3395795.1"/>
    </source>
</evidence>
<dbReference type="SUPFAM" id="SSF52091">
    <property type="entry name" value="SpoIIaa-like"/>
    <property type="match status" value="1"/>
</dbReference>
<comment type="caution">
    <text evidence="4">The sequence shown here is derived from an EMBL/GenBank/DDBJ whole genome shotgun (WGS) entry which is preliminary data.</text>
</comment>
<dbReference type="InterPro" id="IPR036513">
    <property type="entry name" value="STAS_dom_sf"/>
</dbReference>
<proteinExistence type="inferred from homology"/>
<dbReference type="CDD" id="cd07043">
    <property type="entry name" value="STAS_anti-anti-sigma_factors"/>
    <property type="match status" value="1"/>
</dbReference>
<dbReference type="PANTHER" id="PTHR33495:SF2">
    <property type="entry name" value="ANTI-SIGMA FACTOR ANTAGONIST TM_1081-RELATED"/>
    <property type="match status" value="1"/>
</dbReference>
<evidence type="ECO:0000259" key="3">
    <source>
        <dbReference type="PROSITE" id="PS50801"/>
    </source>
</evidence>
<dbReference type="Proteomes" id="UP001501676">
    <property type="component" value="Unassembled WGS sequence"/>
</dbReference>
<dbReference type="PROSITE" id="PS50801">
    <property type="entry name" value="STAS"/>
    <property type="match status" value="1"/>
</dbReference>
<dbReference type="Gene3D" id="3.30.750.24">
    <property type="entry name" value="STAS domain"/>
    <property type="match status" value="1"/>
</dbReference>